<reference evidence="2 3" key="1">
    <citation type="submission" date="2018-07" db="EMBL/GenBank/DDBJ databases">
        <title>Complete genome sequence of Psychrobacillus sp. PB01, isolated from iceberg, and comparative genome analysis of Psychrobacillus strains.</title>
        <authorList>
            <person name="Lee P.C."/>
        </authorList>
    </citation>
    <scope>NUCLEOTIDE SEQUENCE [LARGE SCALE GENOMIC DNA]</scope>
    <source>
        <strain evidence="2 3">PB01</strain>
    </source>
</reference>
<accession>A0A5J6SQR5</accession>
<evidence type="ECO:0000256" key="1">
    <source>
        <dbReference type="SAM" id="MobiDB-lite"/>
    </source>
</evidence>
<dbReference type="KEGG" id="psyo:PB01_16445"/>
<dbReference type="EMBL" id="CP031223">
    <property type="protein sequence ID" value="QFG00271.1"/>
    <property type="molecule type" value="Genomic_DNA"/>
</dbReference>
<organism evidence="2 3">
    <name type="scientific">Psychrobacillus glaciei</name>
    <dbReference type="NCBI Taxonomy" id="2283160"/>
    <lineage>
        <taxon>Bacteria</taxon>
        <taxon>Bacillati</taxon>
        <taxon>Bacillota</taxon>
        <taxon>Bacilli</taxon>
        <taxon>Bacillales</taxon>
        <taxon>Bacillaceae</taxon>
        <taxon>Psychrobacillus</taxon>
    </lineage>
</organism>
<feature type="compositionally biased region" description="Basic and acidic residues" evidence="1">
    <location>
        <begin position="36"/>
        <end position="54"/>
    </location>
</feature>
<evidence type="ECO:0000313" key="2">
    <source>
        <dbReference type="EMBL" id="QFG00271.1"/>
    </source>
</evidence>
<protein>
    <submittedName>
        <fullName evidence="2">Uncharacterized protein</fullName>
    </submittedName>
</protein>
<name>A0A5J6SQR5_9BACI</name>
<proteinExistence type="predicted"/>
<gene>
    <name evidence="2" type="ORF">PB01_16445</name>
</gene>
<dbReference type="AlphaFoldDB" id="A0A5J6SQR5"/>
<feature type="region of interest" description="Disordered" evidence="1">
    <location>
        <begin position="17"/>
        <end position="62"/>
    </location>
</feature>
<evidence type="ECO:0000313" key="3">
    <source>
        <dbReference type="Proteomes" id="UP000325517"/>
    </source>
</evidence>
<dbReference type="RefSeq" id="WP_151701157.1">
    <property type="nucleotide sequence ID" value="NZ_CP031223.1"/>
</dbReference>
<keyword evidence="3" id="KW-1185">Reference proteome</keyword>
<dbReference type="OrthoDB" id="2972225at2"/>
<dbReference type="Proteomes" id="UP000325517">
    <property type="component" value="Chromosome"/>
</dbReference>
<sequence>MDMLFFENEIKKVSKKVGPSGWSTMRLQDPRINGQLRKEQVARETEARDVENRRNSLLNGDD</sequence>